<organism evidence="1">
    <name type="scientific">Anopheles funestus</name>
    <name type="common">African malaria mosquito</name>
    <dbReference type="NCBI Taxonomy" id="62324"/>
    <lineage>
        <taxon>Eukaryota</taxon>
        <taxon>Metazoa</taxon>
        <taxon>Ecdysozoa</taxon>
        <taxon>Arthropoda</taxon>
        <taxon>Hexapoda</taxon>
        <taxon>Insecta</taxon>
        <taxon>Pterygota</taxon>
        <taxon>Neoptera</taxon>
        <taxon>Endopterygota</taxon>
        <taxon>Diptera</taxon>
        <taxon>Nematocera</taxon>
        <taxon>Culicoidea</taxon>
        <taxon>Culicidae</taxon>
        <taxon>Anophelinae</taxon>
        <taxon>Anopheles</taxon>
    </lineage>
</organism>
<dbReference type="EnsemblMetazoa" id="AFUN016250-RA">
    <property type="protein sequence ID" value="AFUN016250-PA"/>
    <property type="gene ID" value="AFUN016250"/>
</dbReference>
<evidence type="ECO:0000313" key="1">
    <source>
        <dbReference type="EnsemblMetazoa" id="AFUN016250-PA"/>
    </source>
</evidence>
<accession>A0A1I8JUU5</accession>
<reference evidence="1" key="1">
    <citation type="submission" date="2020-05" db="UniProtKB">
        <authorList>
            <consortium name="EnsemblMetazoa"/>
        </authorList>
    </citation>
    <scope>IDENTIFICATION</scope>
    <source>
        <strain evidence="1">FUMOZ</strain>
    </source>
</reference>
<sequence length="89" mass="9851">MEAQSHFDNCYHGSDMVDSAFISRSHTMALEAIVAVLPTHPTGQNKEQCLPAHCEGRHKDASAYSSYAESVMFAQRHKAIVRLFEQNGG</sequence>
<proteinExistence type="predicted"/>
<name>A0A1I8JUU5_ANOFN</name>
<dbReference type="VEuPathDB" id="VectorBase:AFUN016250"/>
<protein>
    <submittedName>
        <fullName evidence="1">Uncharacterized protein</fullName>
    </submittedName>
</protein>
<dbReference type="AlphaFoldDB" id="A0A1I8JUU5"/>